<protein>
    <submittedName>
        <fullName evidence="2">Uncharacterized protein</fullName>
    </submittedName>
</protein>
<evidence type="ECO:0000256" key="1">
    <source>
        <dbReference type="SAM" id="MobiDB-lite"/>
    </source>
</evidence>
<accession>A0A8T0VSS0</accession>
<sequence length="167" mass="18536">MAGGKLNNSIEPREQQENTPIIVISDDEDGNNSGYKELTTSDLASNITKWVASNGVSQAFETMHVEGDKNTQNVPYGQSAALVNQFPLQTSWQPSIQFERVVLQKRPEEQRMQDLVAVNIAEKRAEAQVFLSHPTEKKRKRSALACMSAKMLPVPLGKGKENLAQIQ</sequence>
<keyword evidence="3" id="KW-1185">Reference proteome</keyword>
<proteinExistence type="predicted"/>
<feature type="compositionally biased region" description="Polar residues" evidence="1">
    <location>
        <begin position="1"/>
        <end position="10"/>
    </location>
</feature>
<feature type="region of interest" description="Disordered" evidence="1">
    <location>
        <begin position="1"/>
        <end position="34"/>
    </location>
</feature>
<evidence type="ECO:0000313" key="2">
    <source>
        <dbReference type="EMBL" id="KAG2636274.1"/>
    </source>
</evidence>
<dbReference type="EMBL" id="CM029040">
    <property type="protein sequence ID" value="KAG2636274.1"/>
    <property type="molecule type" value="Genomic_DNA"/>
</dbReference>
<dbReference type="AlphaFoldDB" id="A0A8T0VSS0"/>
<gene>
    <name evidence="2" type="ORF">PVAP13_2NG443803</name>
</gene>
<name>A0A8T0VSS0_PANVG</name>
<dbReference type="Proteomes" id="UP000823388">
    <property type="component" value="Chromosome 2N"/>
</dbReference>
<evidence type="ECO:0000313" key="3">
    <source>
        <dbReference type="Proteomes" id="UP000823388"/>
    </source>
</evidence>
<organism evidence="2 3">
    <name type="scientific">Panicum virgatum</name>
    <name type="common">Blackwell switchgrass</name>
    <dbReference type="NCBI Taxonomy" id="38727"/>
    <lineage>
        <taxon>Eukaryota</taxon>
        <taxon>Viridiplantae</taxon>
        <taxon>Streptophyta</taxon>
        <taxon>Embryophyta</taxon>
        <taxon>Tracheophyta</taxon>
        <taxon>Spermatophyta</taxon>
        <taxon>Magnoliopsida</taxon>
        <taxon>Liliopsida</taxon>
        <taxon>Poales</taxon>
        <taxon>Poaceae</taxon>
        <taxon>PACMAD clade</taxon>
        <taxon>Panicoideae</taxon>
        <taxon>Panicodae</taxon>
        <taxon>Paniceae</taxon>
        <taxon>Panicinae</taxon>
        <taxon>Panicum</taxon>
        <taxon>Panicum sect. Hiantes</taxon>
    </lineage>
</organism>
<reference evidence="2" key="1">
    <citation type="submission" date="2020-05" db="EMBL/GenBank/DDBJ databases">
        <title>WGS assembly of Panicum virgatum.</title>
        <authorList>
            <person name="Lovell J.T."/>
            <person name="Jenkins J."/>
            <person name="Shu S."/>
            <person name="Juenger T.E."/>
            <person name="Schmutz J."/>
        </authorList>
    </citation>
    <scope>NUCLEOTIDE SEQUENCE</scope>
    <source>
        <strain evidence="2">AP13</strain>
    </source>
</reference>
<comment type="caution">
    <text evidence="2">The sequence shown here is derived from an EMBL/GenBank/DDBJ whole genome shotgun (WGS) entry which is preliminary data.</text>
</comment>